<dbReference type="InterPro" id="IPR004013">
    <property type="entry name" value="PHP_dom"/>
</dbReference>
<gene>
    <name evidence="10" type="ORF">C7212DRAFT_283568</name>
</gene>
<dbReference type="Proteomes" id="UP000246991">
    <property type="component" value="Unassembled WGS sequence"/>
</dbReference>
<evidence type="ECO:0000256" key="4">
    <source>
        <dbReference type="ARBA" id="ARBA00022605"/>
    </source>
</evidence>
<dbReference type="OrthoDB" id="5957391at2759"/>
<dbReference type="GO" id="GO:0000105">
    <property type="term" value="P:L-histidine biosynthetic process"/>
    <property type="evidence" value="ECO:0007669"/>
    <property type="project" value="UniProtKB-UniRule"/>
</dbReference>
<keyword evidence="4 8" id="KW-0028">Amino-acid biosynthesis</keyword>
<comment type="catalytic activity">
    <reaction evidence="7 8">
        <text>L-histidinol phosphate + H2O = L-histidinol + phosphate</text>
        <dbReference type="Rhea" id="RHEA:14465"/>
        <dbReference type="ChEBI" id="CHEBI:15377"/>
        <dbReference type="ChEBI" id="CHEBI:43474"/>
        <dbReference type="ChEBI" id="CHEBI:57699"/>
        <dbReference type="ChEBI" id="CHEBI:57980"/>
        <dbReference type="EC" id="3.1.3.15"/>
    </reaction>
</comment>
<dbReference type="STRING" id="42249.A0A317SLJ5"/>
<evidence type="ECO:0000313" key="10">
    <source>
        <dbReference type="EMBL" id="PWW74356.1"/>
    </source>
</evidence>
<keyword evidence="6 8" id="KW-0368">Histidine biosynthesis</keyword>
<sequence length="310" mass="35947">MPFSHHSHSGQFCLHAEDSLEQMIQAAIAKGMIVFSLTEHMPRDCIEDLYPEETAVHQTPFDLYRNFQDYYNTALRLRAQYQHLIRLLVGFELDYIRPSSIDLIRNLQSIYKFDFFVGSVHHVNTIPIDFDRPMYLRALESVGGGEDKLFEAYFDAQYEMLTRLKPAVVGHWDLVRLFSENPAKPLVEYGSGVWDRVVRNVDFVLSYRGLTELNTASFRKGWDEPYPRRDLAGLVMASGGRFTISDDSHRVSQVGLGYRRLLGYIRDIGLKEVYYLERLPMGEIAVDVLDACAVRKMTIDQLTQERFWEL</sequence>
<dbReference type="InterPro" id="IPR010140">
    <property type="entry name" value="Histidinol_P_phosphatase_HisJ"/>
</dbReference>
<evidence type="ECO:0000256" key="5">
    <source>
        <dbReference type="ARBA" id="ARBA00022801"/>
    </source>
</evidence>
<dbReference type="Pfam" id="PF02811">
    <property type="entry name" value="PHP"/>
    <property type="match status" value="1"/>
</dbReference>
<evidence type="ECO:0000256" key="3">
    <source>
        <dbReference type="ARBA" id="ARBA00013085"/>
    </source>
</evidence>
<evidence type="ECO:0000256" key="6">
    <source>
        <dbReference type="ARBA" id="ARBA00023102"/>
    </source>
</evidence>
<dbReference type="EC" id="3.1.3.15" evidence="3 8"/>
<comment type="caution">
    <text evidence="10">The sequence shown here is derived from an EMBL/GenBank/DDBJ whole genome shotgun (WGS) entry which is preliminary data.</text>
</comment>
<accession>A0A317SLJ5</accession>
<reference evidence="10 11" key="1">
    <citation type="submission" date="2018-03" db="EMBL/GenBank/DDBJ databases">
        <title>Genomes of Pezizomycetes fungi and the evolution of truffles.</title>
        <authorList>
            <person name="Murat C."/>
            <person name="Payen T."/>
            <person name="Noel B."/>
            <person name="Kuo A."/>
            <person name="Martin F.M."/>
        </authorList>
    </citation>
    <scope>NUCLEOTIDE SEQUENCE [LARGE SCALE GENOMIC DNA]</scope>
    <source>
        <strain evidence="10">091103-1</strain>
    </source>
</reference>
<keyword evidence="5 8" id="KW-0378">Hydrolase</keyword>
<evidence type="ECO:0000259" key="9">
    <source>
        <dbReference type="Pfam" id="PF02811"/>
    </source>
</evidence>
<dbReference type="Gene3D" id="3.20.20.140">
    <property type="entry name" value="Metal-dependent hydrolases"/>
    <property type="match status" value="1"/>
</dbReference>
<dbReference type="NCBIfam" id="TIGR01856">
    <property type="entry name" value="hisJ_fam"/>
    <property type="match status" value="1"/>
</dbReference>
<evidence type="ECO:0000256" key="7">
    <source>
        <dbReference type="ARBA" id="ARBA00049158"/>
    </source>
</evidence>
<feature type="domain" description="PHP" evidence="9">
    <location>
        <begin position="5"/>
        <end position="216"/>
    </location>
</feature>
<comment type="pathway">
    <text evidence="1 8">Amino-acid biosynthesis; L-histidine biosynthesis; L-histidine from 5-phospho-alpha-D-ribose 1-diphosphate: step 8/9.</text>
</comment>
<evidence type="ECO:0000256" key="2">
    <source>
        <dbReference type="ARBA" id="ARBA00009152"/>
    </source>
</evidence>
<dbReference type="PANTHER" id="PTHR21039">
    <property type="entry name" value="HISTIDINOL PHOSPHATASE-RELATED"/>
    <property type="match status" value="1"/>
</dbReference>
<dbReference type="GO" id="GO:0004401">
    <property type="term" value="F:histidinol-phosphatase activity"/>
    <property type="evidence" value="ECO:0007669"/>
    <property type="project" value="UniProtKB-UniRule"/>
</dbReference>
<dbReference type="CDD" id="cd12110">
    <property type="entry name" value="PHP_HisPPase_Hisj_like"/>
    <property type="match status" value="1"/>
</dbReference>
<proteinExistence type="inferred from homology"/>
<evidence type="ECO:0000313" key="11">
    <source>
        <dbReference type="Proteomes" id="UP000246991"/>
    </source>
</evidence>
<dbReference type="PANTHER" id="PTHR21039:SF0">
    <property type="entry name" value="HISTIDINOL-PHOSPHATASE"/>
    <property type="match status" value="1"/>
</dbReference>
<dbReference type="GO" id="GO:0005737">
    <property type="term" value="C:cytoplasm"/>
    <property type="evidence" value="ECO:0007669"/>
    <property type="project" value="TreeGrafter"/>
</dbReference>
<keyword evidence="11" id="KW-1185">Reference proteome</keyword>
<dbReference type="EMBL" id="PYWC01000063">
    <property type="protein sequence ID" value="PWW74356.1"/>
    <property type="molecule type" value="Genomic_DNA"/>
</dbReference>
<evidence type="ECO:0000256" key="8">
    <source>
        <dbReference type="RuleBase" id="RU366003"/>
    </source>
</evidence>
<dbReference type="SUPFAM" id="SSF89550">
    <property type="entry name" value="PHP domain-like"/>
    <property type="match status" value="1"/>
</dbReference>
<evidence type="ECO:0000256" key="1">
    <source>
        <dbReference type="ARBA" id="ARBA00004970"/>
    </source>
</evidence>
<name>A0A317SLJ5_9PEZI</name>
<dbReference type="AlphaFoldDB" id="A0A317SLJ5"/>
<comment type="similarity">
    <text evidence="2 8">Belongs to the PHP hydrolase family. HisK subfamily.</text>
</comment>
<dbReference type="UniPathway" id="UPA00031">
    <property type="reaction ID" value="UER00013"/>
</dbReference>
<organism evidence="10 11">
    <name type="scientific">Tuber magnatum</name>
    <name type="common">white Piedmont truffle</name>
    <dbReference type="NCBI Taxonomy" id="42249"/>
    <lineage>
        <taxon>Eukaryota</taxon>
        <taxon>Fungi</taxon>
        <taxon>Dikarya</taxon>
        <taxon>Ascomycota</taxon>
        <taxon>Pezizomycotina</taxon>
        <taxon>Pezizomycetes</taxon>
        <taxon>Pezizales</taxon>
        <taxon>Tuberaceae</taxon>
        <taxon>Tuber</taxon>
    </lineage>
</organism>
<protein>
    <recommendedName>
        <fullName evidence="3 8">Histidinol-phosphatase</fullName>
        <shortName evidence="8">HolPase</shortName>
        <ecNumber evidence="3 8">3.1.3.15</ecNumber>
    </recommendedName>
</protein>
<dbReference type="InterPro" id="IPR016195">
    <property type="entry name" value="Pol/histidinol_Pase-like"/>
</dbReference>